<dbReference type="EMBL" id="JACNEP010000011">
    <property type="protein sequence ID" value="MBC3766879.1"/>
    <property type="molecule type" value="Genomic_DNA"/>
</dbReference>
<reference evidence="2" key="1">
    <citation type="journal article" date="2018" name="Int. J. Syst. Evol. Microbiol.">
        <title>Neptunicella marina gen. nov., sp. nov., isolated from surface seawater.</title>
        <authorList>
            <person name="Liu X."/>
            <person name="Lai Q."/>
            <person name="Du Y."/>
            <person name="Zhang X."/>
            <person name="Liu Z."/>
            <person name="Sun F."/>
            <person name="Shao Z."/>
        </authorList>
    </citation>
    <scope>NUCLEOTIDE SEQUENCE</scope>
    <source>
        <strain evidence="2">S27-2</strain>
    </source>
</reference>
<evidence type="ECO:0000313" key="2">
    <source>
        <dbReference type="EMBL" id="MBC3766879.1"/>
    </source>
</evidence>
<dbReference type="Gene3D" id="3.10.129.10">
    <property type="entry name" value="Hotdog Thioesterase"/>
    <property type="match status" value="1"/>
</dbReference>
<comment type="caution">
    <text evidence="2">The sequence shown here is derived from an EMBL/GenBank/DDBJ whole genome shotgun (WGS) entry which is preliminary data.</text>
</comment>
<name>A0A8J6IVA9_9ALTE</name>
<accession>A0A8J6IVA9</accession>
<protein>
    <recommendedName>
        <fullName evidence="1">MaoC-like domain-containing protein</fullName>
    </recommendedName>
</protein>
<sequence length="277" mass="31262">MSLIQTIARMSKALFKRNQTSFERVLPHKCLELQIDAIDSEHLAGYNNCIGWQPEGVLSPTYLHVLASASHLQLLLESEQPFALLGLVHIANRIEQLRPVNVNECINLKSYLDNLQPHAKGWCFDIVTEACVSNQLVWREISTNLSRGKTHNIPKHPLINLPDELKLQAEILAPTNIGRRYARFSGDYNPIHLYPLLAKCLGFKRHIAHGMWSKARCLAELANTLPQQFSVTVNFTRPLFLPGYAALSYATRNELTSFELTSSEASHLRGSIQNLMV</sequence>
<evidence type="ECO:0000313" key="3">
    <source>
        <dbReference type="Proteomes" id="UP000601768"/>
    </source>
</evidence>
<dbReference type="AlphaFoldDB" id="A0A8J6IVA9"/>
<keyword evidence="3" id="KW-1185">Reference proteome</keyword>
<dbReference type="InterPro" id="IPR002539">
    <property type="entry name" value="MaoC-like_dom"/>
</dbReference>
<gene>
    <name evidence="2" type="ORF">H8B19_13415</name>
</gene>
<reference evidence="2" key="2">
    <citation type="submission" date="2020-08" db="EMBL/GenBank/DDBJ databases">
        <authorList>
            <person name="Lai Q."/>
        </authorList>
    </citation>
    <scope>NUCLEOTIDE SEQUENCE</scope>
    <source>
        <strain evidence="2">S27-2</strain>
    </source>
</reference>
<evidence type="ECO:0000259" key="1">
    <source>
        <dbReference type="Pfam" id="PF01575"/>
    </source>
</evidence>
<organism evidence="2 3">
    <name type="scientific">Neptunicella marina</name>
    <dbReference type="NCBI Taxonomy" id="2125989"/>
    <lineage>
        <taxon>Bacteria</taxon>
        <taxon>Pseudomonadati</taxon>
        <taxon>Pseudomonadota</taxon>
        <taxon>Gammaproteobacteria</taxon>
        <taxon>Alteromonadales</taxon>
        <taxon>Alteromonadaceae</taxon>
        <taxon>Neptunicella</taxon>
    </lineage>
</organism>
<dbReference type="InterPro" id="IPR029069">
    <property type="entry name" value="HotDog_dom_sf"/>
</dbReference>
<feature type="domain" description="MaoC-like" evidence="1">
    <location>
        <begin position="179"/>
        <end position="235"/>
    </location>
</feature>
<dbReference type="RefSeq" id="WP_186507405.1">
    <property type="nucleotide sequence ID" value="NZ_JACNEP010000011.1"/>
</dbReference>
<dbReference type="Pfam" id="PF01575">
    <property type="entry name" value="MaoC_dehydratas"/>
    <property type="match status" value="1"/>
</dbReference>
<dbReference type="SUPFAM" id="SSF54637">
    <property type="entry name" value="Thioesterase/thiol ester dehydrase-isomerase"/>
    <property type="match status" value="2"/>
</dbReference>
<dbReference type="PANTHER" id="PTHR43841">
    <property type="entry name" value="3-HYDROXYACYL-THIOESTER DEHYDRATASE HTDX-RELATED"/>
    <property type="match status" value="1"/>
</dbReference>
<proteinExistence type="predicted"/>
<dbReference type="Proteomes" id="UP000601768">
    <property type="component" value="Unassembled WGS sequence"/>
</dbReference>
<dbReference type="PANTHER" id="PTHR43841:SF3">
    <property type="entry name" value="(3R)-HYDROXYACYL-ACP DEHYDRATASE SUBUNIT HADB"/>
    <property type="match status" value="1"/>
</dbReference>